<feature type="region of interest" description="Disordered" evidence="1">
    <location>
        <begin position="353"/>
        <end position="547"/>
    </location>
</feature>
<feature type="compositionally biased region" description="Gly residues" evidence="1">
    <location>
        <begin position="483"/>
        <end position="524"/>
    </location>
</feature>
<proteinExistence type="predicted"/>
<keyword evidence="4" id="KW-1185">Reference proteome</keyword>
<accession>A0AAV2HYE0</accession>
<evidence type="ECO:0000313" key="3">
    <source>
        <dbReference type="EMBL" id="CAL1539183.1"/>
    </source>
</evidence>
<name>A0AAV2HYE0_LYMST</name>
<dbReference type="AlphaFoldDB" id="A0AAV2HYE0"/>
<dbReference type="EMBL" id="CAXITT010000330">
    <property type="protein sequence ID" value="CAL1539183.1"/>
    <property type="molecule type" value="Genomic_DNA"/>
</dbReference>
<feature type="compositionally biased region" description="Low complexity" evidence="1">
    <location>
        <begin position="382"/>
        <end position="402"/>
    </location>
</feature>
<dbReference type="Proteomes" id="UP001497497">
    <property type="component" value="Unassembled WGS sequence"/>
</dbReference>
<dbReference type="PANTHER" id="PTHR15623:SF11">
    <property type="entry name" value="SPERMATOGENESIS-ASSOCIATED SERINE-RICH PROTEIN 2"/>
    <property type="match status" value="1"/>
</dbReference>
<keyword evidence="2" id="KW-0812">Transmembrane</keyword>
<keyword evidence="2" id="KW-0472">Membrane</keyword>
<feature type="transmembrane region" description="Helical" evidence="2">
    <location>
        <begin position="48"/>
        <end position="71"/>
    </location>
</feature>
<feature type="compositionally biased region" description="Polar residues" evidence="1">
    <location>
        <begin position="529"/>
        <end position="547"/>
    </location>
</feature>
<sequence length="547" mass="60659">MVLQYYDYSVERAIQAYLEDGAKGALQEWNFTGTKPLRSHHRKGRKQLFFFFFFFIKKKIFFFCFFFFFFLNPMSGAHMSDVVSPVDLTSAAQKSSQEGTQAATASSVTSAAPEAKGSSNADPTVPEALPQRQSHKGRGHVDRQHQLRARERTVSEVSTGSGMGDGHNKKPFQGLEKAIKDLHRQTTSLERLKLVLDHEIDRSYKSMKSVFEELRQGYMQIYLIQSKLPQFFVLAISENTVFKIIISFHARVNYFKFDSFACSEMLEMRQGKAVDLRRQVDRADRLKEAEVSDLRAEIKHFVSERRHDEELGRATRFLFDSDHMLDEMKKFGEVVHVKSVYTARRASVASVASSSVSHDDDTSHSQEVSQLQDRLKNSLKLPYSSSHGSSSSPRPSSTPSDPHNTDFTPSKNNRRRPPNTREGTADSYRGGNSVSTSLDVNSNKATTLTSAEAATPYNSNLRGTNSPKDPSTTYRNGNTSFPGRGGRGGSSGYGPRTGSGGGRGRGLGRGSGRGGFRGRGGYGGDSSRPQSTQGQSYYRTPSATAST</sequence>
<protein>
    <submittedName>
        <fullName evidence="3">Uncharacterized protein</fullName>
    </submittedName>
</protein>
<evidence type="ECO:0000313" key="4">
    <source>
        <dbReference type="Proteomes" id="UP001497497"/>
    </source>
</evidence>
<feature type="compositionally biased region" description="Polar residues" evidence="1">
    <location>
        <begin position="430"/>
        <end position="481"/>
    </location>
</feature>
<comment type="caution">
    <text evidence="3">The sequence shown here is derived from an EMBL/GenBank/DDBJ whole genome shotgun (WGS) entry which is preliminary data.</text>
</comment>
<feature type="compositionally biased region" description="Basic and acidic residues" evidence="1">
    <location>
        <begin position="139"/>
        <end position="154"/>
    </location>
</feature>
<dbReference type="Pfam" id="PF07139">
    <property type="entry name" value="SPATS2-like"/>
    <property type="match status" value="2"/>
</dbReference>
<dbReference type="InterPro" id="IPR009816">
    <property type="entry name" value="SPATS2-like"/>
</dbReference>
<dbReference type="PANTHER" id="PTHR15623">
    <property type="entry name" value="SPERMATOGENESIS-ASSOCIATED SERINE-RICH PROTEIN 2-RELATED"/>
    <property type="match status" value="1"/>
</dbReference>
<feature type="region of interest" description="Disordered" evidence="1">
    <location>
        <begin position="94"/>
        <end position="170"/>
    </location>
</feature>
<evidence type="ECO:0000256" key="2">
    <source>
        <dbReference type="SAM" id="Phobius"/>
    </source>
</evidence>
<gene>
    <name evidence="3" type="ORF">GSLYS_00013004001</name>
</gene>
<evidence type="ECO:0000256" key="1">
    <source>
        <dbReference type="SAM" id="MobiDB-lite"/>
    </source>
</evidence>
<reference evidence="3 4" key="1">
    <citation type="submission" date="2024-04" db="EMBL/GenBank/DDBJ databases">
        <authorList>
            <consortium name="Genoscope - CEA"/>
            <person name="William W."/>
        </authorList>
    </citation>
    <scope>NUCLEOTIDE SEQUENCE [LARGE SCALE GENOMIC DNA]</scope>
</reference>
<keyword evidence="2" id="KW-1133">Transmembrane helix</keyword>
<organism evidence="3 4">
    <name type="scientific">Lymnaea stagnalis</name>
    <name type="common">Great pond snail</name>
    <name type="synonym">Helix stagnalis</name>
    <dbReference type="NCBI Taxonomy" id="6523"/>
    <lineage>
        <taxon>Eukaryota</taxon>
        <taxon>Metazoa</taxon>
        <taxon>Spiralia</taxon>
        <taxon>Lophotrochozoa</taxon>
        <taxon>Mollusca</taxon>
        <taxon>Gastropoda</taxon>
        <taxon>Heterobranchia</taxon>
        <taxon>Euthyneura</taxon>
        <taxon>Panpulmonata</taxon>
        <taxon>Hygrophila</taxon>
        <taxon>Lymnaeoidea</taxon>
        <taxon>Lymnaeidae</taxon>
        <taxon>Lymnaea</taxon>
    </lineage>
</organism>
<feature type="compositionally biased region" description="Low complexity" evidence="1">
    <location>
        <begin position="100"/>
        <end position="112"/>
    </location>
</feature>
<dbReference type="GO" id="GO:0005737">
    <property type="term" value="C:cytoplasm"/>
    <property type="evidence" value="ECO:0007669"/>
    <property type="project" value="TreeGrafter"/>
</dbReference>